<dbReference type="GO" id="GO:0019373">
    <property type="term" value="P:epoxygenase P450 pathway"/>
    <property type="evidence" value="ECO:0000318"/>
    <property type="project" value="GO_Central"/>
</dbReference>
<dbReference type="InterPro" id="IPR002401">
    <property type="entry name" value="Cyt_P450_E_grp-I"/>
</dbReference>
<keyword evidence="5 10" id="KW-0479">Metal-binding</keyword>
<name>A0A8J1LPK4_XENLA</name>
<dbReference type="SUPFAM" id="SSF48264">
    <property type="entry name" value="Cytochrome P450"/>
    <property type="match status" value="1"/>
</dbReference>
<evidence type="ECO:0000256" key="3">
    <source>
        <dbReference type="ARBA" id="ARBA00010617"/>
    </source>
</evidence>
<evidence type="ECO:0000256" key="1">
    <source>
        <dbReference type="ARBA" id="ARBA00001971"/>
    </source>
</evidence>
<dbReference type="InterPro" id="IPR017972">
    <property type="entry name" value="Cyt_P450_CS"/>
</dbReference>
<dbReference type="GO" id="GO:0006805">
    <property type="term" value="P:xenobiotic metabolic process"/>
    <property type="evidence" value="ECO:0000318"/>
    <property type="project" value="GO_Central"/>
</dbReference>
<dbReference type="AlphaFoldDB" id="A0A8J1LPK4"/>
<comment type="cofactor">
    <cofactor evidence="1 10">
        <name>heme</name>
        <dbReference type="ChEBI" id="CHEBI:30413"/>
    </cofactor>
</comment>
<keyword evidence="8 11" id="KW-0503">Monooxygenase</keyword>
<dbReference type="GO" id="GO:0005737">
    <property type="term" value="C:cytoplasm"/>
    <property type="evidence" value="ECO:0000318"/>
    <property type="project" value="GO_Central"/>
</dbReference>
<keyword evidence="6 11" id="KW-0560">Oxidoreductase</keyword>
<dbReference type="InterPro" id="IPR001128">
    <property type="entry name" value="Cyt_P450"/>
</dbReference>
<dbReference type="FunFam" id="1.10.630.10:FF:000004">
    <property type="entry name" value="cytochrome P450 2D15 isoform X1"/>
    <property type="match status" value="1"/>
</dbReference>
<evidence type="ECO:0000256" key="9">
    <source>
        <dbReference type="ARBA" id="ARBA00023136"/>
    </source>
</evidence>
<dbReference type="PROSITE" id="PS00086">
    <property type="entry name" value="CYTOCHROME_P450"/>
    <property type="match status" value="1"/>
</dbReference>
<dbReference type="InterPro" id="IPR050182">
    <property type="entry name" value="Cytochrome_P450_fam2"/>
</dbReference>
<dbReference type="CTD" id="108700589"/>
<gene>
    <name evidence="14" type="primary">cyp2c8.1.S</name>
</gene>
<dbReference type="Proteomes" id="UP000186698">
    <property type="component" value="Chromosome 8S"/>
</dbReference>
<feature type="transmembrane region" description="Helical" evidence="12">
    <location>
        <begin position="80"/>
        <end position="98"/>
    </location>
</feature>
<evidence type="ECO:0000256" key="4">
    <source>
        <dbReference type="ARBA" id="ARBA00022617"/>
    </source>
</evidence>
<evidence type="ECO:0000256" key="11">
    <source>
        <dbReference type="RuleBase" id="RU000461"/>
    </source>
</evidence>
<keyword evidence="9 12" id="KW-0472">Membrane</keyword>
<protein>
    <submittedName>
        <fullName evidence="14">Cytochrome P450 2A13-like</fullName>
    </submittedName>
</protein>
<dbReference type="Gene3D" id="1.10.630.10">
    <property type="entry name" value="Cytochrome P450"/>
    <property type="match status" value="1"/>
</dbReference>
<feature type="binding site" description="axial binding residue" evidence="10">
    <location>
        <position position="512"/>
    </location>
    <ligand>
        <name>heme</name>
        <dbReference type="ChEBI" id="CHEBI:30413"/>
    </ligand>
    <ligandPart>
        <name>Fe</name>
        <dbReference type="ChEBI" id="CHEBI:18248"/>
    </ligandPart>
</feature>
<dbReference type="RefSeq" id="XP_041430625.1">
    <property type="nucleotide sequence ID" value="XM_041574691.1"/>
</dbReference>
<evidence type="ECO:0000256" key="2">
    <source>
        <dbReference type="ARBA" id="ARBA00004370"/>
    </source>
</evidence>
<evidence type="ECO:0000313" key="14">
    <source>
        <dbReference type="RefSeq" id="XP_041430625.1"/>
    </source>
</evidence>
<keyword evidence="7 10" id="KW-0408">Iron</keyword>
<dbReference type="Pfam" id="PF00067">
    <property type="entry name" value="p450"/>
    <property type="match status" value="1"/>
</dbReference>
<dbReference type="OrthoDB" id="1103324at2759"/>
<dbReference type="GO" id="GO:0020037">
    <property type="term" value="F:heme binding"/>
    <property type="evidence" value="ECO:0000318"/>
    <property type="project" value="GO_Central"/>
</dbReference>
<comment type="subcellular location">
    <subcellularLocation>
        <location evidence="2">Membrane</location>
    </subcellularLocation>
</comment>
<evidence type="ECO:0000256" key="6">
    <source>
        <dbReference type="ARBA" id="ARBA00023002"/>
    </source>
</evidence>
<accession>A0A8J1LPK4</accession>
<evidence type="ECO:0000256" key="12">
    <source>
        <dbReference type="SAM" id="Phobius"/>
    </source>
</evidence>
<dbReference type="GO" id="GO:0016020">
    <property type="term" value="C:membrane"/>
    <property type="evidence" value="ECO:0007669"/>
    <property type="project" value="UniProtKB-SubCell"/>
</dbReference>
<keyword evidence="13" id="KW-1185">Reference proteome</keyword>
<dbReference type="PANTHER" id="PTHR24300">
    <property type="entry name" value="CYTOCHROME P450 508A4-RELATED"/>
    <property type="match status" value="1"/>
</dbReference>
<comment type="similarity">
    <text evidence="3 11">Belongs to the cytochrome P450 family.</text>
</comment>
<evidence type="ECO:0000256" key="7">
    <source>
        <dbReference type="ARBA" id="ARBA00023004"/>
    </source>
</evidence>
<dbReference type="GO" id="GO:0005506">
    <property type="term" value="F:iron ion binding"/>
    <property type="evidence" value="ECO:0007669"/>
    <property type="project" value="InterPro"/>
</dbReference>
<evidence type="ECO:0000256" key="10">
    <source>
        <dbReference type="PIRSR" id="PIRSR602401-1"/>
    </source>
</evidence>
<proteinExistence type="inferred from homology"/>
<evidence type="ECO:0000256" key="5">
    <source>
        <dbReference type="ARBA" id="ARBA00022723"/>
    </source>
</evidence>
<keyword evidence="12" id="KW-0812">Transmembrane</keyword>
<dbReference type="PRINTS" id="PR00385">
    <property type="entry name" value="P450"/>
</dbReference>
<dbReference type="PRINTS" id="PR00463">
    <property type="entry name" value="EP450I"/>
</dbReference>
<dbReference type="GeneID" id="108700589"/>
<dbReference type="KEGG" id="xla:108700589"/>
<evidence type="ECO:0000256" key="8">
    <source>
        <dbReference type="ARBA" id="ARBA00023033"/>
    </source>
</evidence>
<dbReference type="GO" id="GO:0016712">
    <property type="term" value="F:oxidoreductase activity, acting on paired donors, with incorporation or reduction of molecular oxygen, reduced flavin or flavoprotein as one donor, and incorporation of one atom of oxygen"/>
    <property type="evidence" value="ECO:0000318"/>
    <property type="project" value="GO_Central"/>
</dbReference>
<sequence length="574" mass="65707">MYLVFLTYIRVRSALRILSTQLQSVTDAREKYKCIRRIKFRCDRARPSERETTPPCSPIGAIAAATYRLIARCCFSDMDVLTILLCLLILLSVILLSWRIRKQRLRLPPGPLPLPLLGNILQGNSVLYDSYRKISEKYGPVFTIWMGSTPAVVLCGYEVLKDALINHAHQFGARGSLPITERLTKGYGIIGVNGERWKQMRHFAMTTLRNFGMGKRSMEERIQEEARHLVQAVQQTGGEELDPLVLLERSVNNIINFMVFGRRWDYEDEQCLKYLNITKSLIGFIRSPLGVTYAAFPRIMWYLPGPHQKIFQDSEELTSFYHDQIRSHWNTLNSDSPRDFIDCFLIKSNEENDLNESEFCSDNLVHSIMDLYVAGAETTKNTLQFGLLVMIKYPNIQAKVQTEIDKVVGADRWPGLADQDQMHYTNAVIHEIQRFLDLVPMALPHMLTEDTVFRGFNIPKGTTVIPLLGSALWDPAQWKTPEEFNPGHFLDEKGQFCSPAAFIPFSAGKRVCPGEGMARMEIFLFFTALLQKFTIRAASPTDTFNLGTLRRAFRKKGLFYKLRAIPRTCTVEKH</sequence>
<dbReference type="CDD" id="cd11026">
    <property type="entry name" value="CYP2"/>
    <property type="match status" value="1"/>
</dbReference>
<keyword evidence="12" id="KW-1133">Transmembrane helix</keyword>
<evidence type="ECO:0000313" key="13">
    <source>
        <dbReference type="Proteomes" id="UP000186698"/>
    </source>
</evidence>
<dbReference type="InterPro" id="IPR036396">
    <property type="entry name" value="Cyt_P450_sf"/>
</dbReference>
<keyword evidence="4 10" id="KW-0349">Heme</keyword>
<organism evidence="13 14">
    <name type="scientific">Xenopus laevis</name>
    <name type="common">African clawed frog</name>
    <dbReference type="NCBI Taxonomy" id="8355"/>
    <lineage>
        <taxon>Eukaryota</taxon>
        <taxon>Metazoa</taxon>
        <taxon>Chordata</taxon>
        <taxon>Craniata</taxon>
        <taxon>Vertebrata</taxon>
        <taxon>Euteleostomi</taxon>
        <taxon>Amphibia</taxon>
        <taxon>Batrachia</taxon>
        <taxon>Anura</taxon>
        <taxon>Pipoidea</taxon>
        <taxon>Pipidae</taxon>
        <taxon>Xenopodinae</taxon>
        <taxon>Xenopus</taxon>
        <taxon>Xenopus</taxon>
    </lineage>
</organism>
<reference evidence="14" key="1">
    <citation type="submission" date="2025-08" db="UniProtKB">
        <authorList>
            <consortium name="RefSeq"/>
        </authorList>
    </citation>
    <scope>IDENTIFICATION</scope>
    <source>
        <strain evidence="14">J_2021</strain>
        <tissue evidence="14">Erythrocytes</tissue>
    </source>
</reference>
<dbReference type="GO" id="GO:0008392">
    <property type="term" value="F:arachidonate epoxygenase activity"/>
    <property type="evidence" value="ECO:0000318"/>
    <property type="project" value="GO_Central"/>
</dbReference>
<dbReference type="PANTHER" id="PTHR24300:SF389">
    <property type="entry name" value="CYTOCHROME P450 2C20"/>
    <property type="match status" value="1"/>
</dbReference>